<dbReference type="PANTHER" id="PTHR10272:SF0">
    <property type="entry name" value="PLATELET-ACTIVATING FACTOR ACETYLHYDROLASE"/>
    <property type="match status" value="1"/>
</dbReference>
<comment type="caution">
    <text evidence="6">The sequence shown here is derived from an EMBL/GenBank/DDBJ whole genome shotgun (WGS) entry which is preliminary data.</text>
</comment>
<organism evidence="6 7">
    <name type="scientific">Stenotrophomonas maltophilia</name>
    <name type="common">Pseudomonas maltophilia</name>
    <name type="synonym">Xanthomonas maltophilia</name>
    <dbReference type="NCBI Taxonomy" id="40324"/>
    <lineage>
        <taxon>Bacteria</taxon>
        <taxon>Pseudomonadati</taxon>
        <taxon>Pseudomonadota</taxon>
        <taxon>Gammaproteobacteria</taxon>
        <taxon>Lysobacterales</taxon>
        <taxon>Lysobacteraceae</taxon>
        <taxon>Stenotrophomonas</taxon>
        <taxon>Stenotrophomonas maltophilia group</taxon>
    </lineage>
</organism>
<evidence type="ECO:0000256" key="2">
    <source>
        <dbReference type="ARBA" id="ARBA00022963"/>
    </source>
</evidence>
<dbReference type="Gene3D" id="3.40.50.1820">
    <property type="entry name" value="alpha/beta hydrolase"/>
    <property type="match status" value="2"/>
</dbReference>
<dbReference type="OrthoDB" id="192696at2"/>
<feature type="signal peptide" evidence="4">
    <location>
        <begin position="1"/>
        <end position="19"/>
    </location>
</feature>
<dbReference type="PIRSF" id="PIRSF031982">
    <property type="entry name" value="UCP031982_abhydr"/>
    <property type="match status" value="1"/>
</dbReference>
<feature type="chain" id="PRO_5020692046" description="PET hydrolase/cutinase-like domain-containing protein" evidence="4">
    <location>
        <begin position="20"/>
        <end position="357"/>
    </location>
</feature>
<feature type="domain" description="PET hydrolase/cutinase-like" evidence="5">
    <location>
        <begin position="89"/>
        <end position="232"/>
    </location>
</feature>
<sequence>MRMMPLLLSLALWSTPALAEGPVTAVGERHGQALRPGAGVRDAEQREHVRYTVWYPAQAGSHQRALQIGPPQAPLFEVGRAADNAVPAAGTWPVLLLSHGNGGSARMMGWFGTAMARAGFLVIAVDHPGNNGVDAMTVAGSTLTWERAGDLKAALAAVHADPALSAHLDMARLGVAGYSAGGFTALLAAGARMDLQRLLDFCRAQPQDGVCQPQAEFPTLTLQARLDAAATPALQPYVRQAGDDHAIPGVRAVFLMAPAIVQAFAPAELEQVVQPVGIVAGERDTVAAPPTNADVAAASIPHATRLTLPGVGHYDFLSDCTPLGRQRLGPLCEVAVPRTQTHATTIDAATRFFRDTL</sequence>
<dbReference type="RefSeq" id="WP_136004528.1">
    <property type="nucleotide sequence ID" value="NZ_SRYW01000006.1"/>
</dbReference>
<keyword evidence="1" id="KW-0378">Hydrolase</keyword>
<protein>
    <recommendedName>
        <fullName evidence="5">PET hydrolase/cutinase-like domain-containing protein</fullName>
    </recommendedName>
</protein>
<name>A0A4S2CZK5_STEMA</name>
<keyword evidence="3" id="KW-0443">Lipid metabolism</keyword>
<accession>A0A4S2CZK5</accession>
<evidence type="ECO:0000313" key="6">
    <source>
        <dbReference type="EMBL" id="TGY34479.1"/>
    </source>
</evidence>
<dbReference type="Pfam" id="PF12740">
    <property type="entry name" value="PETase"/>
    <property type="match status" value="1"/>
</dbReference>
<evidence type="ECO:0000313" key="7">
    <source>
        <dbReference type="Proteomes" id="UP000306631"/>
    </source>
</evidence>
<evidence type="ECO:0000256" key="3">
    <source>
        <dbReference type="ARBA" id="ARBA00023098"/>
    </source>
</evidence>
<evidence type="ECO:0000256" key="4">
    <source>
        <dbReference type="SAM" id="SignalP"/>
    </source>
</evidence>
<proteinExistence type="predicted"/>
<dbReference type="InterPro" id="IPR016986">
    <property type="entry name" value="UCP031982_abhydr"/>
</dbReference>
<dbReference type="PANTHER" id="PTHR10272">
    <property type="entry name" value="PLATELET-ACTIVATING FACTOR ACETYLHYDROLASE"/>
    <property type="match status" value="1"/>
</dbReference>
<dbReference type="AlphaFoldDB" id="A0A4S2CZK5"/>
<evidence type="ECO:0000259" key="5">
    <source>
        <dbReference type="Pfam" id="PF12740"/>
    </source>
</evidence>
<keyword evidence="4" id="KW-0732">Signal</keyword>
<dbReference type="InterPro" id="IPR041127">
    <property type="entry name" value="PET_hydrolase/cutinase-like"/>
</dbReference>
<dbReference type="GO" id="GO:0003847">
    <property type="term" value="F:1-alkyl-2-acetylglycerophosphocholine esterase activity"/>
    <property type="evidence" value="ECO:0007669"/>
    <property type="project" value="TreeGrafter"/>
</dbReference>
<evidence type="ECO:0000256" key="1">
    <source>
        <dbReference type="ARBA" id="ARBA00022801"/>
    </source>
</evidence>
<dbReference type="SUPFAM" id="SSF53474">
    <property type="entry name" value="alpha/beta-Hydrolases"/>
    <property type="match status" value="1"/>
</dbReference>
<reference evidence="6 7" key="1">
    <citation type="submission" date="2019-04" db="EMBL/GenBank/DDBJ databases">
        <title>Microbes associate with the intestines of laboratory mice.</title>
        <authorList>
            <person name="Navarre W."/>
            <person name="Wong E."/>
            <person name="Huang K."/>
            <person name="Tropini C."/>
            <person name="Ng K."/>
            <person name="Yu B."/>
        </authorList>
    </citation>
    <scope>NUCLEOTIDE SEQUENCE [LARGE SCALE GENOMIC DNA]</scope>
    <source>
        <strain evidence="6 7">NM62_B4-13</strain>
    </source>
</reference>
<dbReference type="GO" id="GO:0016042">
    <property type="term" value="P:lipid catabolic process"/>
    <property type="evidence" value="ECO:0007669"/>
    <property type="project" value="UniProtKB-KW"/>
</dbReference>
<gene>
    <name evidence="6" type="ORF">E5352_08515</name>
</gene>
<dbReference type="InterPro" id="IPR029058">
    <property type="entry name" value="AB_hydrolase_fold"/>
</dbReference>
<dbReference type="EMBL" id="SRYW01000006">
    <property type="protein sequence ID" value="TGY34479.1"/>
    <property type="molecule type" value="Genomic_DNA"/>
</dbReference>
<dbReference type="Proteomes" id="UP000306631">
    <property type="component" value="Unassembled WGS sequence"/>
</dbReference>
<keyword evidence="2" id="KW-0442">Lipid degradation</keyword>